<feature type="region of interest" description="Disordered" evidence="1">
    <location>
        <begin position="357"/>
        <end position="380"/>
    </location>
</feature>
<feature type="compositionally biased region" description="Low complexity" evidence="1">
    <location>
        <begin position="792"/>
        <end position="819"/>
    </location>
</feature>
<reference evidence="2 3" key="1">
    <citation type="submission" date="2023-10" db="EMBL/GenBank/DDBJ databases">
        <authorList>
            <person name="Maclean D."/>
            <person name="Macfadyen A."/>
        </authorList>
    </citation>
    <scope>NUCLEOTIDE SEQUENCE [LARGE SCALE GENOMIC DNA]</scope>
</reference>
<feature type="compositionally biased region" description="Polar residues" evidence="1">
    <location>
        <begin position="731"/>
        <end position="741"/>
    </location>
</feature>
<evidence type="ECO:0000256" key="1">
    <source>
        <dbReference type="SAM" id="MobiDB-lite"/>
    </source>
</evidence>
<feature type="compositionally biased region" description="Acidic residues" evidence="1">
    <location>
        <begin position="473"/>
        <end position="483"/>
    </location>
</feature>
<name>A0AAV1IPF8_9CHLO</name>
<sequence>MEENSWQAAHDVPDEILPDSRNTATQHPRFQTSGFTIQTGCNWRDQAPPRRLPAQWKHRRTTGEAMQPWPCQVTAASFVLGDQQGNGNGNSNSRAQPAPSQPGAAEGAEGASRRRNARPDSSVGYVLAASDREPGIVPLVTLGSVFTLIKEGDLEKHRSAEEEAVHRLINQKILQETLDPSVQYGFGAKGVLKTMQLGGFTSFLNAQMAQQGGRLAFWLSREAAHKAEQSRDLFKPLSGAYPVPLTTPAGAVPSEDPAPTKTVRRAFPRPPLFFLPRHFWLPGAKPPPPLGEAREAAGTSTQVKGKVVADEVPLVHLINMLKGKPPKWGLQLEPDQIECAERTCAAYTTAQEALRAKQQASAGGDGQASSQHAQEGRWPLHGGDLPVFGIPGIHISLPTAVGPVSFSPLFLSKEQLDRTWAAIRAVHRRWTMQQRRAGRRQLRQDIELLAARLAGIAPGHAVPPGAASSAAPADEDEEGMDEPPEVKQFMQELGESGGGGRGAGAGAPEAGAPIGLELALVSGAAGMLSLGMRCIEHVCNQSDTLLSVVPAGQRALGILPQPMVSVHSLAALTEQMNGNNTRVLTNIAAEQAQDPGPRGQDGQSGQSSGFSPPQATAGGSASGSVEHGVQGSKLPTESSAGCSGHSRASEGVRGAPYSSAAVGPAVDGTLPYSASSADDPVAHGSSGSADAHAEGSGQGKIRPLAENSAGAQKPSRLGSLVSRFRRRKASQAPTVSSSSADGTAERADAEGHTAQQSSSAASQLDSSPGAPRSLDSAAPEQTPVTPLDGRPAAGAGASGHSSGAAAASSSNLPHRAGAAQVPAQAAVRLDWDKMNESMMHSLHSVISNLTTVLIAQSMGMQVLAVPGLKGPGPGRRQAAPRRGQSSSGSASPEAGVEPSPSRAVVPYKGPEPAEGATAASAKTVTISADLMDEMGQFEITLNMGKASGRLPDEDDAQGDTLKGMLLFAHLNIDSEGKELPWPIPAMGFGNGAHLAGACMRCTSTKASA</sequence>
<feature type="region of interest" description="Disordered" evidence="1">
    <location>
        <begin position="671"/>
        <end position="819"/>
    </location>
</feature>
<feature type="region of interest" description="Disordered" evidence="1">
    <location>
        <begin position="865"/>
        <end position="920"/>
    </location>
</feature>
<evidence type="ECO:0000313" key="2">
    <source>
        <dbReference type="EMBL" id="CAK0787879.1"/>
    </source>
</evidence>
<feature type="region of interest" description="Disordered" evidence="1">
    <location>
        <begin position="1"/>
        <end position="33"/>
    </location>
</feature>
<feature type="compositionally biased region" description="Low complexity" evidence="1">
    <location>
        <begin position="460"/>
        <end position="472"/>
    </location>
</feature>
<accession>A0AAV1IPF8</accession>
<keyword evidence="3" id="KW-1185">Reference proteome</keyword>
<gene>
    <name evidence="2" type="ORF">CVIRNUC_011101</name>
</gene>
<feature type="region of interest" description="Disordered" evidence="1">
    <location>
        <begin position="592"/>
        <end position="659"/>
    </location>
</feature>
<feature type="compositionally biased region" description="Low complexity" evidence="1">
    <location>
        <begin position="754"/>
        <end position="767"/>
    </location>
</feature>
<protein>
    <submittedName>
        <fullName evidence="2">Uncharacterized protein</fullName>
    </submittedName>
</protein>
<feature type="region of interest" description="Disordered" evidence="1">
    <location>
        <begin position="460"/>
        <end position="483"/>
    </location>
</feature>
<feature type="compositionally biased region" description="Low complexity" evidence="1">
    <location>
        <begin position="81"/>
        <end position="110"/>
    </location>
</feature>
<dbReference type="AlphaFoldDB" id="A0AAV1IPF8"/>
<dbReference type="Proteomes" id="UP001314263">
    <property type="component" value="Unassembled WGS sequence"/>
</dbReference>
<proteinExistence type="predicted"/>
<feature type="compositionally biased region" description="Low complexity" evidence="1">
    <location>
        <begin position="593"/>
        <end position="614"/>
    </location>
</feature>
<feature type="compositionally biased region" description="Polar residues" evidence="1">
    <location>
        <begin position="20"/>
        <end position="33"/>
    </location>
</feature>
<dbReference type="EMBL" id="CAUYUE010000018">
    <property type="protein sequence ID" value="CAK0787879.1"/>
    <property type="molecule type" value="Genomic_DNA"/>
</dbReference>
<feature type="compositionally biased region" description="Low complexity" evidence="1">
    <location>
        <begin position="874"/>
        <end position="887"/>
    </location>
</feature>
<feature type="region of interest" description="Disordered" evidence="1">
    <location>
        <begin position="81"/>
        <end position="120"/>
    </location>
</feature>
<organism evidence="2 3">
    <name type="scientific">Coccomyxa viridis</name>
    <dbReference type="NCBI Taxonomy" id="1274662"/>
    <lineage>
        <taxon>Eukaryota</taxon>
        <taxon>Viridiplantae</taxon>
        <taxon>Chlorophyta</taxon>
        <taxon>core chlorophytes</taxon>
        <taxon>Trebouxiophyceae</taxon>
        <taxon>Trebouxiophyceae incertae sedis</taxon>
        <taxon>Coccomyxaceae</taxon>
        <taxon>Coccomyxa</taxon>
    </lineage>
</organism>
<evidence type="ECO:0000313" key="3">
    <source>
        <dbReference type="Proteomes" id="UP001314263"/>
    </source>
</evidence>
<comment type="caution">
    <text evidence="2">The sequence shown here is derived from an EMBL/GenBank/DDBJ whole genome shotgun (WGS) entry which is preliminary data.</text>
</comment>